<evidence type="ECO:0000256" key="4">
    <source>
        <dbReference type="ARBA" id="ARBA00023143"/>
    </source>
</evidence>
<dbReference type="Pfam" id="PF07559">
    <property type="entry name" value="FlgE_D2"/>
    <property type="match status" value="1"/>
</dbReference>
<evidence type="ECO:0000259" key="7">
    <source>
        <dbReference type="Pfam" id="PF00460"/>
    </source>
</evidence>
<name>A0A2U8FPP0_9BURK</name>
<sequence length="428" mass="45016">MGFQQGLSGLNVSSKSLQVIGNNVANANTFGAKTARAEFADMYAASLGGGGSNNIGIGATIASVAQQFTQGNITTTENPLDIAINGDGFFKVQRWDMGTNGSLFEAGEKLFSRNGQFKVDSNGFIVNNQGHKLLSEGDTPIKLALTGGSAQATSSITMDVNLNAAETADDAYDTSVYPPLNGTYTFSTTQTLYDGSGQGVAVDYYYRKSGDDSWDVYTAVNGKYLPLGSTTPAFQIEFDPSTSQPNRVVDYNGTSYTTAGTMGVVPLPPITGTDVGISTLSSINATVDWSSATQFAGKSVVNELQQNGYPRGDFSSFSIDSTGSIQVRYTNGQTVSEAQIGLARFNNPQGLEPKGGNEWGQTAASGPAQYGNPGAGRLGLLQGGALEESNVDLTGELVNMIVAQRTYQANAQTIKTEDQVLQTLVNIR</sequence>
<dbReference type="InterPro" id="IPR010930">
    <property type="entry name" value="Flg_bb/hook_C_dom"/>
</dbReference>
<dbReference type="InterPro" id="IPR001444">
    <property type="entry name" value="Flag_bb_rod_N"/>
</dbReference>
<evidence type="ECO:0000256" key="6">
    <source>
        <dbReference type="SAM" id="MobiDB-lite"/>
    </source>
</evidence>
<evidence type="ECO:0000256" key="2">
    <source>
        <dbReference type="ARBA" id="ARBA00009677"/>
    </source>
</evidence>
<dbReference type="InterPro" id="IPR037925">
    <property type="entry name" value="FlgE/F/G-like"/>
</dbReference>
<evidence type="ECO:0000256" key="1">
    <source>
        <dbReference type="ARBA" id="ARBA00004117"/>
    </source>
</evidence>
<reference evidence="11 12" key="1">
    <citation type="submission" date="2018-05" db="EMBL/GenBank/DDBJ databases">
        <title>complete genome sequence of Aquabacterium olei NBRC 110486.</title>
        <authorList>
            <person name="Tang B."/>
            <person name="Chang J."/>
            <person name="Zhang L."/>
            <person name="Yang H."/>
        </authorList>
    </citation>
    <scope>NUCLEOTIDE SEQUENCE [LARGE SCALE GENOMIC DNA]</scope>
    <source>
        <strain evidence="11 12">NBRC 110486</strain>
    </source>
</reference>
<dbReference type="OrthoDB" id="8578401at2"/>
<dbReference type="RefSeq" id="WP_109035572.1">
    <property type="nucleotide sequence ID" value="NZ_CP029210.1"/>
</dbReference>
<dbReference type="Proteomes" id="UP000244892">
    <property type="component" value="Chromosome"/>
</dbReference>
<dbReference type="InterPro" id="IPR020013">
    <property type="entry name" value="Flagellar_FlgE/F/G"/>
</dbReference>
<evidence type="ECO:0000256" key="3">
    <source>
        <dbReference type="ARBA" id="ARBA00019015"/>
    </source>
</evidence>
<dbReference type="AlphaFoldDB" id="A0A2U8FPP0"/>
<keyword evidence="11" id="KW-0966">Cell projection</keyword>
<comment type="subcellular location">
    <subcellularLocation>
        <location evidence="1 5">Bacterial flagellum basal body</location>
    </subcellularLocation>
</comment>
<dbReference type="PANTHER" id="PTHR30435">
    <property type="entry name" value="FLAGELLAR PROTEIN"/>
    <property type="match status" value="1"/>
</dbReference>
<feature type="domain" description="Flagellar hook protein FlgE D2" evidence="9">
    <location>
        <begin position="161"/>
        <end position="309"/>
    </location>
</feature>
<dbReference type="Gene3D" id="2.60.98.20">
    <property type="entry name" value="Flagellar hook protein FlgE"/>
    <property type="match status" value="1"/>
</dbReference>
<feature type="region of interest" description="Disordered" evidence="6">
    <location>
        <begin position="349"/>
        <end position="371"/>
    </location>
</feature>
<evidence type="ECO:0000259" key="9">
    <source>
        <dbReference type="Pfam" id="PF07559"/>
    </source>
</evidence>
<comment type="function">
    <text evidence="5">A flexible structure which links the flagellar filament to the drive apparatus in the basal body.</text>
</comment>
<dbReference type="Pfam" id="PF00460">
    <property type="entry name" value="Flg_bb_rod"/>
    <property type="match status" value="1"/>
</dbReference>
<feature type="domain" description="Flagellar hook protein FlgE/F/G-like D1" evidence="10">
    <location>
        <begin position="83"/>
        <end position="140"/>
    </location>
</feature>
<feature type="domain" description="Flagellar basal body rod protein N-terminal" evidence="7">
    <location>
        <begin position="6"/>
        <end position="33"/>
    </location>
</feature>
<dbReference type="NCBIfam" id="TIGR03506">
    <property type="entry name" value="FlgEFG_subfam"/>
    <property type="match status" value="1"/>
</dbReference>
<keyword evidence="11" id="KW-0969">Cilium</keyword>
<dbReference type="KEGG" id="aon:DEH84_05710"/>
<dbReference type="NCBIfam" id="NF004238">
    <property type="entry name" value="PRK05682.1-1"/>
    <property type="match status" value="1"/>
</dbReference>
<dbReference type="InterPro" id="IPR037058">
    <property type="entry name" value="Falgellar_hook_FlgE_sf"/>
</dbReference>
<proteinExistence type="inferred from homology"/>
<dbReference type="GO" id="GO:0009425">
    <property type="term" value="C:bacterial-type flagellum basal body"/>
    <property type="evidence" value="ECO:0007669"/>
    <property type="project" value="UniProtKB-SubCell"/>
</dbReference>
<organism evidence="11 12">
    <name type="scientific">Aquabacterium olei</name>
    <dbReference type="NCBI Taxonomy" id="1296669"/>
    <lineage>
        <taxon>Bacteria</taxon>
        <taxon>Pseudomonadati</taxon>
        <taxon>Pseudomonadota</taxon>
        <taxon>Betaproteobacteria</taxon>
        <taxon>Burkholderiales</taxon>
        <taxon>Aquabacterium</taxon>
    </lineage>
</organism>
<evidence type="ECO:0000313" key="12">
    <source>
        <dbReference type="Proteomes" id="UP000244892"/>
    </source>
</evidence>
<dbReference type="Pfam" id="PF22692">
    <property type="entry name" value="LlgE_F_G_D1"/>
    <property type="match status" value="1"/>
</dbReference>
<dbReference type="PANTHER" id="PTHR30435:SF1">
    <property type="entry name" value="FLAGELLAR HOOK PROTEIN FLGE"/>
    <property type="match status" value="1"/>
</dbReference>
<gene>
    <name evidence="11" type="primary">flgE</name>
    <name evidence="11" type="ORF">DEH84_05710</name>
</gene>
<evidence type="ECO:0000259" key="8">
    <source>
        <dbReference type="Pfam" id="PF06429"/>
    </source>
</evidence>
<keyword evidence="11" id="KW-0282">Flagellum</keyword>
<dbReference type="InterPro" id="IPR019776">
    <property type="entry name" value="Flagellar_basal_body_rod_CS"/>
</dbReference>
<evidence type="ECO:0000313" key="11">
    <source>
        <dbReference type="EMBL" id="AWI52979.1"/>
    </source>
</evidence>
<keyword evidence="4 5" id="KW-0975">Bacterial flagellum</keyword>
<comment type="similarity">
    <text evidence="2 5">Belongs to the flagella basal body rod proteins family.</text>
</comment>
<dbReference type="InterPro" id="IPR011491">
    <property type="entry name" value="FlgE_D2"/>
</dbReference>
<keyword evidence="12" id="KW-1185">Reference proteome</keyword>
<dbReference type="GO" id="GO:0071978">
    <property type="term" value="P:bacterial-type flagellum-dependent swarming motility"/>
    <property type="evidence" value="ECO:0007669"/>
    <property type="project" value="TreeGrafter"/>
</dbReference>
<dbReference type="InterPro" id="IPR053967">
    <property type="entry name" value="LlgE_F_G-like_D1"/>
</dbReference>
<dbReference type="GO" id="GO:0009424">
    <property type="term" value="C:bacterial-type flagellum hook"/>
    <property type="evidence" value="ECO:0007669"/>
    <property type="project" value="TreeGrafter"/>
</dbReference>
<dbReference type="GO" id="GO:0005829">
    <property type="term" value="C:cytosol"/>
    <property type="evidence" value="ECO:0007669"/>
    <property type="project" value="TreeGrafter"/>
</dbReference>
<dbReference type="PROSITE" id="PS00588">
    <property type="entry name" value="FLAGELLA_BB_ROD"/>
    <property type="match status" value="1"/>
</dbReference>
<dbReference type="Pfam" id="PF06429">
    <property type="entry name" value="Flg_bbr_C"/>
    <property type="match status" value="1"/>
</dbReference>
<feature type="domain" description="Flagellar basal-body/hook protein C-terminal" evidence="8">
    <location>
        <begin position="383"/>
        <end position="427"/>
    </location>
</feature>
<dbReference type="EMBL" id="CP029210">
    <property type="protein sequence ID" value="AWI52979.1"/>
    <property type="molecule type" value="Genomic_DNA"/>
</dbReference>
<protein>
    <recommendedName>
        <fullName evidence="3 5">Flagellar hook protein FlgE</fullName>
    </recommendedName>
</protein>
<evidence type="ECO:0000256" key="5">
    <source>
        <dbReference type="RuleBase" id="RU362116"/>
    </source>
</evidence>
<dbReference type="SUPFAM" id="SSF117143">
    <property type="entry name" value="Flagellar hook protein flgE"/>
    <property type="match status" value="1"/>
</dbReference>
<accession>A0A2U8FPP0</accession>
<evidence type="ECO:0000259" key="10">
    <source>
        <dbReference type="Pfam" id="PF22692"/>
    </source>
</evidence>